<accession>D0KX53</accession>
<organism evidence="13 14">
    <name type="scientific">Halothiobacillus neapolitanus (strain ATCC 23641 / DSM 15147 / CIP 104769 / NCIMB 8539 / c2)</name>
    <name type="common">Thiobacillus neapolitanus</name>
    <dbReference type="NCBI Taxonomy" id="555778"/>
    <lineage>
        <taxon>Bacteria</taxon>
        <taxon>Pseudomonadati</taxon>
        <taxon>Pseudomonadota</taxon>
        <taxon>Gammaproteobacteria</taxon>
        <taxon>Chromatiales</taxon>
        <taxon>Halothiobacillaceae</taxon>
        <taxon>Halothiobacillus</taxon>
    </lineage>
</organism>
<dbReference type="Pfam" id="PF01127">
    <property type="entry name" value="Sdh_cyt"/>
    <property type="match status" value="1"/>
</dbReference>
<dbReference type="NCBIfam" id="TIGR02970">
    <property type="entry name" value="succ_dehyd_cytB"/>
    <property type="match status" value="1"/>
</dbReference>
<dbReference type="eggNOG" id="COG2009">
    <property type="taxonomic scope" value="Bacteria"/>
</dbReference>
<feature type="binding site" description="axial binding residue" evidence="12">
    <location>
        <position position="80"/>
    </location>
    <ligand>
        <name>heme</name>
        <dbReference type="ChEBI" id="CHEBI:30413"/>
        <note>ligand shared with second transmembrane subunit</note>
    </ligand>
    <ligandPart>
        <name>Fe</name>
        <dbReference type="ChEBI" id="CHEBI:18248"/>
    </ligandPart>
</feature>
<evidence type="ECO:0000256" key="8">
    <source>
        <dbReference type="ARBA" id="ARBA00022989"/>
    </source>
</evidence>
<evidence type="ECO:0000256" key="3">
    <source>
        <dbReference type="ARBA" id="ARBA00007244"/>
    </source>
</evidence>
<dbReference type="STRING" id="555778.Hneap_2364"/>
<dbReference type="PANTHER" id="PTHR10978:SF5">
    <property type="entry name" value="SUCCINATE DEHYDROGENASE CYTOCHROME B560 SUBUNIT, MITOCHONDRIAL"/>
    <property type="match status" value="1"/>
</dbReference>
<proteinExistence type="inferred from homology"/>
<evidence type="ECO:0000313" key="13">
    <source>
        <dbReference type="EMBL" id="ACX97173.1"/>
    </source>
</evidence>
<evidence type="ECO:0000256" key="12">
    <source>
        <dbReference type="PIRSR" id="PIRSR000178-1"/>
    </source>
</evidence>
<evidence type="ECO:0000256" key="9">
    <source>
        <dbReference type="ARBA" id="ARBA00023004"/>
    </source>
</evidence>
<dbReference type="Gene3D" id="1.20.1300.10">
    <property type="entry name" value="Fumarate reductase/succinate dehydrogenase, transmembrane subunit"/>
    <property type="match status" value="1"/>
</dbReference>
<protein>
    <recommendedName>
        <fullName evidence="4">Succinate dehydrogenase cytochrome b556 subunit</fullName>
    </recommendedName>
</protein>
<evidence type="ECO:0000256" key="11">
    <source>
        <dbReference type="ARBA" id="ARBA00025912"/>
    </source>
</evidence>
<dbReference type="EMBL" id="CP001801">
    <property type="protein sequence ID" value="ACX97173.1"/>
    <property type="molecule type" value="Genomic_DNA"/>
</dbReference>
<dbReference type="InterPro" id="IPR018495">
    <property type="entry name" value="Succ_DH_cyt_bsu_CS"/>
</dbReference>
<dbReference type="SUPFAM" id="SSF81343">
    <property type="entry name" value="Fumarate reductase respiratory complex transmembrane subunits"/>
    <property type="match status" value="1"/>
</dbReference>
<evidence type="ECO:0000256" key="2">
    <source>
        <dbReference type="ARBA" id="ARBA00004141"/>
    </source>
</evidence>
<dbReference type="HOGENOM" id="CLU_094691_2_0_6"/>
<dbReference type="InterPro" id="IPR034804">
    <property type="entry name" value="SQR/QFR_C/D"/>
</dbReference>
<sequence length="124" mass="13646">MAGSRPVSLNLLKIKLPLPGIVSIMHRISGAFLFLLLPVLLYVFQLSLGSAEGFAEVQSWFHSPVAKLALLVVVWAYLHHFCMGLRYLALDLDIGVHLAQARFTAKLVLVVSIALTLLIGVLIW</sequence>
<comment type="subunit">
    <text evidence="11">Part of an enzyme complex containing four subunits: a flavoprotein, an iron-sulfur protein, plus two membrane-anchoring proteins, SdhC and SdhD. The complex can form homotrimers.</text>
</comment>
<evidence type="ECO:0000256" key="4">
    <source>
        <dbReference type="ARBA" id="ARBA00020076"/>
    </source>
</evidence>
<dbReference type="RefSeq" id="WP_012825204.1">
    <property type="nucleotide sequence ID" value="NC_013422.1"/>
</dbReference>
<evidence type="ECO:0000256" key="5">
    <source>
        <dbReference type="ARBA" id="ARBA00022617"/>
    </source>
</evidence>
<name>D0KX53_HALNC</name>
<keyword evidence="10" id="KW-0472">Membrane</keyword>
<keyword evidence="9 12" id="KW-0408">Iron</keyword>
<dbReference type="OrthoDB" id="9799441at2"/>
<keyword evidence="14" id="KW-1185">Reference proteome</keyword>
<evidence type="ECO:0000256" key="10">
    <source>
        <dbReference type="ARBA" id="ARBA00023136"/>
    </source>
</evidence>
<keyword evidence="8" id="KW-1133">Transmembrane helix</keyword>
<keyword evidence="7 12" id="KW-0479">Metal-binding</keyword>
<dbReference type="InterPro" id="IPR014314">
    <property type="entry name" value="Succ_DH_cytb556"/>
</dbReference>
<reference evidence="13 14" key="1">
    <citation type="submission" date="2009-10" db="EMBL/GenBank/DDBJ databases">
        <title>Complete sequence of Halothiobacillus neapolitanus c2.</title>
        <authorList>
            <consortium name="US DOE Joint Genome Institute"/>
            <person name="Lucas S."/>
            <person name="Copeland A."/>
            <person name="Lapidus A."/>
            <person name="Glavina del Rio T."/>
            <person name="Tice H."/>
            <person name="Bruce D."/>
            <person name="Goodwin L."/>
            <person name="Pitluck S."/>
            <person name="Davenport K."/>
            <person name="Brettin T."/>
            <person name="Detter J.C."/>
            <person name="Han C."/>
            <person name="Tapia R."/>
            <person name="Larimer F."/>
            <person name="Land M."/>
            <person name="Hauser L."/>
            <person name="Kyrpides N."/>
            <person name="Mikhailova N."/>
            <person name="Kerfeld C."/>
            <person name="Cannon G."/>
            <person name="Heinhort S."/>
        </authorList>
    </citation>
    <scope>NUCLEOTIDE SEQUENCE [LARGE SCALE GENOMIC DNA]</scope>
    <source>
        <strain evidence="14">ATCC 23641 / c2</strain>
    </source>
</reference>
<dbReference type="PANTHER" id="PTHR10978">
    <property type="entry name" value="SUCCINATE DEHYDROGENASE CYTOCHROME B560 SUBUNIT"/>
    <property type="match status" value="1"/>
</dbReference>
<dbReference type="PIRSF" id="PIRSF000178">
    <property type="entry name" value="SDH_cyt_b560"/>
    <property type="match status" value="1"/>
</dbReference>
<evidence type="ECO:0000256" key="7">
    <source>
        <dbReference type="ARBA" id="ARBA00022723"/>
    </source>
</evidence>
<evidence type="ECO:0000256" key="1">
    <source>
        <dbReference type="ARBA" id="ARBA00004050"/>
    </source>
</evidence>
<dbReference type="GO" id="GO:0006099">
    <property type="term" value="P:tricarboxylic acid cycle"/>
    <property type="evidence" value="ECO:0007669"/>
    <property type="project" value="InterPro"/>
</dbReference>
<dbReference type="GO" id="GO:0005886">
    <property type="term" value="C:plasma membrane"/>
    <property type="evidence" value="ECO:0007669"/>
    <property type="project" value="TreeGrafter"/>
</dbReference>
<dbReference type="CDD" id="cd03499">
    <property type="entry name" value="SQR_TypeC_SdhC"/>
    <property type="match status" value="1"/>
</dbReference>
<comment type="function">
    <text evidence="1">Membrane-anchoring subunit of succinate dehydrogenase (SDH).</text>
</comment>
<dbReference type="KEGG" id="hna:Hneap_2364"/>
<dbReference type="InterPro" id="IPR000701">
    <property type="entry name" value="SuccDH_FuR_B_TM-su"/>
</dbReference>
<dbReference type="GO" id="GO:0046872">
    <property type="term" value="F:metal ion binding"/>
    <property type="evidence" value="ECO:0007669"/>
    <property type="project" value="UniProtKB-KW"/>
</dbReference>
<comment type="similarity">
    <text evidence="3">Belongs to the cytochrome b560 family.</text>
</comment>
<comment type="subcellular location">
    <subcellularLocation>
        <location evidence="2">Membrane</location>
        <topology evidence="2">Multi-pass membrane protein</topology>
    </subcellularLocation>
</comment>
<dbReference type="AlphaFoldDB" id="D0KX53"/>
<comment type="cofactor">
    <cofactor evidence="12">
        <name>heme</name>
        <dbReference type="ChEBI" id="CHEBI:30413"/>
    </cofactor>
    <text evidence="12">The heme is bound between the two transmembrane subunits.</text>
</comment>
<dbReference type="GO" id="GO:0009055">
    <property type="term" value="F:electron transfer activity"/>
    <property type="evidence" value="ECO:0007669"/>
    <property type="project" value="InterPro"/>
</dbReference>
<keyword evidence="6" id="KW-0812">Transmembrane</keyword>
<evidence type="ECO:0000256" key="6">
    <source>
        <dbReference type="ARBA" id="ARBA00022692"/>
    </source>
</evidence>
<gene>
    <name evidence="13" type="ordered locus">Hneap_2364</name>
</gene>
<dbReference type="Proteomes" id="UP000009102">
    <property type="component" value="Chromosome"/>
</dbReference>
<dbReference type="PROSITE" id="PS01000">
    <property type="entry name" value="SDH_CYT_1"/>
    <property type="match status" value="1"/>
</dbReference>
<keyword evidence="5 12" id="KW-0349">Heme</keyword>
<evidence type="ECO:0000313" key="14">
    <source>
        <dbReference type="Proteomes" id="UP000009102"/>
    </source>
</evidence>